<dbReference type="STRING" id="1869.MB27_07870"/>
<dbReference type="InterPro" id="IPR003593">
    <property type="entry name" value="AAA+_ATPase"/>
</dbReference>
<feature type="domain" description="NACHT" evidence="1">
    <location>
        <begin position="278"/>
        <end position="405"/>
    </location>
</feature>
<sequence length="1321" mass="142812">MLMVAAKAILVQAGKELTKTSLKGAAARIGSAAERKALAAALGRAFAEVERKTDHRFSDFDINAGFWEHEGAAELAKVLIPGVDASAVTLAGAAVDSLGKWRSADARFDRVTALRPVFAVLLESLADEIRSEQALREFLGRSDAADTAIAATRLARHLGAGAAGADDRSHYLSWIIDQSRYLRTAGMVRNKTVPLRLAEVFVGLQAERDRNPGDRARDWFEQERARLAARLDAGELDSTRFEAALDQLQIRYGRKFAADRDGSADQVLPVLDVIRDTAHVLVLGDPGSGKTTLLHYLALTNARALREGEPGRFPIYFRISEYAQHGYPGTGISDFLPAYLRRMECQAVNGADLLRGELEAGRCVVLLDGLDEVASADLRRGVVGAVVRFVNAYARYGNRFVVTSRIAGYQAAPLPEPFQAVRLRDMDDEAITRFLDVYCREVERAETSEKGEAAINRAAADEAAAIGEALQTNPGVRRLAANPLLLTALVLVHRASGRLPHRRIEAYVEVCSALGHTWRNAQGVAKADLPDERILQEWLSALGQWLHANHPEGAAGKVELLSVLGPLWARHEGRPWDPEVLRSADPMSSDAGIAVTEFVEKADYHTGLLVERAPGRYGFAHLTFEEFYTGQAIARFGSEADRLATIRRHLHDPRYEEPILLALGLIGSTQYGQIENVVTQAIWPATGNPSPYEEILGRDFLFMLRVLADNPPLAAGIINDVVEAAIDEFLAPETSRCRFSAYREALIQRITGLAGTEAGRRLLAALDARAPGISGAEVLPFSDLVKISEPIGEPGPHTVSALLEIVDSNDPTLRMAAVEALPLSLSSCEAVTVAVLRTLDYVSDENVWHRAVRFAVHNDLFTEATKLAVVRTVLAPEHHDALFSAMYDLASEDTATEPVISLLVAEATGNPESEARLRAMDALHAFRGASESAEAAIRRLATECKDPKVRGRALASLTVNSGHTDLLVAELTRFQESGPVAGADPAELFTYMDEADESVKSIALSLVVIGEDVDMRIRLVETITYRWPFSEQDYAALAGLVASDDDPLLRARVAGALQYNIAPISEPAAVVLSRVVNGDDDVQVRVAAFEALARRRGGLTGAALAAALQFVSSDEDAAMRTSVVASFAAGVAIPDRTADTLARLTTGTDHPRVRAAAVQALGVGGRLSAAVVSAAIELAEQSDDAEVREAVLAGLVTLPEPPAAVIAIVKRLITESANWILRCAAARCLGRAVPAADVLDSLIGLFRDPDNDVRRTVGEALVEIARREPYLAARIRDRLAATCADPAFGLRDQYEKRPGWDYAYDALKLQVEVTAEDGPGW</sequence>
<dbReference type="SUPFAM" id="SSF48371">
    <property type="entry name" value="ARM repeat"/>
    <property type="match status" value="1"/>
</dbReference>
<gene>
    <name evidence="2" type="ORF">MB27_07870</name>
</gene>
<dbReference type="Pfam" id="PF05729">
    <property type="entry name" value="NACHT"/>
    <property type="match status" value="1"/>
</dbReference>
<dbReference type="InterPro" id="IPR027417">
    <property type="entry name" value="P-loop_NTPase"/>
</dbReference>
<evidence type="ECO:0000313" key="3">
    <source>
        <dbReference type="Proteomes" id="UP000054537"/>
    </source>
</evidence>
<dbReference type="SMART" id="SM00382">
    <property type="entry name" value="AAA"/>
    <property type="match status" value="1"/>
</dbReference>
<name>A0A0A6USV4_ACTUT</name>
<dbReference type="Pfam" id="PF13646">
    <property type="entry name" value="HEAT_2"/>
    <property type="match status" value="1"/>
</dbReference>
<evidence type="ECO:0000259" key="1">
    <source>
        <dbReference type="PROSITE" id="PS50837"/>
    </source>
</evidence>
<dbReference type="EMBL" id="JRTT01000007">
    <property type="protein sequence ID" value="KHD78068.1"/>
    <property type="molecule type" value="Genomic_DNA"/>
</dbReference>
<dbReference type="Gene3D" id="1.25.10.10">
    <property type="entry name" value="Leucine-rich Repeat Variant"/>
    <property type="match status" value="1"/>
</dbReference>
<dbReference type="Gene3D" id="3.40.50.300">
    <property type="entry name" value="P-loop containing nucleotide triphosphate hydrolases"/>
    <property type="match status" value="1"/>
</dbReference>
<dbReference type="Proteomes" id="UP000054537">
    <property type="component" value="Unassembled WGS sequence"/>
</dbReference>
<proteinExistence type="predicted"/>
<reference evidence="2 3" key="1">
    <citation type="submission" date="2014-10" db="EMBL/GenBank/DDBJ databases">
        <title>Draft genome sequence of Actinoplanes utahensis NRRL 12052.</title>
        <authorList>
            <person name="Velasco-Bucheli B."/>
            <person name="del Cerro C."/>
            <person name="Hormigo D."/>
            <person name="Garcia J.L."/>
            <person name="Acebal C."/>
            <person name="Arroyo M."/>
            <person name="de la Mata I."/>
        </authorList>
    </citation>
    <scope>NUCLEOTIDE SEQUENCE [LARGE SCALE GENOMIC DNA]</scope>
    <source>
        <strain evidence="2 3">NRRL 12052</strain>
    </source>
</reference>
<dbReference type="PROSITE" id="PS50837">
    <property type="entry name" value="NACHT"/>
    <property type="match status" value="1"/>
</dbReference>
<dbReference type="InterPro" id="IPR016024">
    <property type="entry name" value="ARM-type_fold"/>
</dbReference>
<dbReference type="SUPFAM" id="SSF52540">
    <property type="entry name" value="P-loop containing nucleoside triphosphate hydrolases"/>
    <property type="match status" value="1"/>
</dbReference>
<protein>
    <recommendedName>
        <fullName evidence="1">NACHT domain-containing protein</fullName>
    </recommendedName>
</protein>
<comment type="caution">
    <text evidence="2">The sequence shown here is derived from an EMBL/GenBank/DDBJ whole genome shotgun (WGS) entry which is preliminary data.</text>
</comment>
<dbReference type="eggNOG" id="COG1413">
    <property type="taxonomic scope" value="Bacteria"/>
</dbReference>
<accession>A0A0A6USV4</accession>
<keyword evidence="3" id="KW-1185">Reference proteome</keyword>
<dbReference type="InterPro" id="IPR007111">
    <property type="entry name" value="NACHT_NTPase"/>
</dbReference>
<dbReference type="InterPro" id="IPR011989">
    <property type="entry name" value="ARM-like"/>
</dbReference>
<organism evidence="2 3">
    <name type="scientific">Actinoplanes utahensis</name>
    <dbReference type="NCBI Taxonomy" id="1869"/>
    <lineage>
        <taxon>Bacteria</taxon>
        <taxon>Bacillati</taxon>
        <taxon>Actinomycetota</taxon>
        <taxon>Actinomycetes</taxon>
        <taxon>Micromonosporales</taxon>
        <taxon>Micromonosporaceae</taxon>
        <taxon>Actinoplanes</taxon>
    </lineage>
</organism>
<dbReference type="eggNOG" id="COG5635">
    <property type="taxonomic scope" value="Bacteria"/>
</dbReference>
<evidence type="ECO:0000313" key="2">
    <source>
        <dbReference type="EMBL" id="KHD78068.1"/>
    </source>
</evidence>